<comment type="caution">
    <text evidence="9">The sequence shown here is derived from an EMBL/GenBank/DDBJ whole genome shotgun (WGS) entry which is preliminary data.</text>
</comment>
<name>A0AAD5YZW9_9AGAR</name>
<keyword evidence="3 7" id="KW-1133">Transmembrane helix</keyword>
<keyword evidence="10" id="KW-1185">Reference proteome</keyword>
<evidence type="ECO:0000259" key="8">
    <source>
        <dbReference type="Pfam" id="PF20684"/>
    </source>
</evidence>
<comment type="subcellular location">
    <subcellularLocation>
        <location evidence="1">Membrane</location>
        <topology evidence="1">Multi-pass membrane protein</topology>
    </subcellularLocation>
</comment>
<evidence type="ECO:0000256" key="1">
    <source>
        <dbReference type="ARBA" id="ARBA00004141"/>
    </source>
</evidence>
<keyword evidence="4 7" id="KW-0472">Membrane</keyword>
<evidence type="ECO:0000256" key="3">
    <source>
        <dbReference type="ARBA" id="ARBA00022989"/>
    </source>
</evidence>
<evidence type="ECO:0000313" key="9">
    <source>
        <dbReference type="EMBL" id="KAJ3575610.1"/>
    </source>
</evidence>
<reference evidence="9" key="1">
    <citation type="submission" date="2022-07" db="EMBL/GenBank/DDBJ databases">
        <title>Genome Sequence of Leucocoprinus birnbaumii.</title>
        <authorList>
            <person name="Buettner E."/>
        </authorList>
    </citation>
    <scope>NUCLEOTIDE SEQUENCE</scope>
    <source>
        <strain evidence="9">VT141</strain>
    </source>
</reference>
<accession>A0AAD5YZW9</accession>
<feature type="region of interest" description="Disordered" evidence="6">
    <location>
        <begin position="1"/>
        <end position="21"/>
    </location>
</feature>
<dbReference type="Proteomes" id="UP001213000">
    <property type="component" value="Unassembled WGS sequence"/>
</dbReference>
<feature type="transmembrane region" description="Helical" evidence="7">
    <location>
        <begin position="122"/>
        <end position="144"/>
    </location>
</feature>
<evidence type="ECO:0000256" key="2">
    <source>
        <dbReference type="ARBA" id="ARBA00022692"/>
    </source>
</evidence>
<evidence type="ECO:0000313" key="10">
    <source>
        <dbReference type="Proteomes" id="UP001213000"/>
    </source>
</evidence>
<feature type="domain" description="Rhodopsin" evidence="8">
    <location>
        <begin position="69"/>
        <end position="250"/>
    </location>
</feature>
<evidence type="ECO:0000256" key="5">
    <source>
        <dbReference type="ARBA" id="ARBA00038359"/>
    </source>
</evidence>
<dbReference type="InterPro" id="IPR049326">
    <property type="entry name" value="Rhodopsin_dom_fungi"/>
</dbReference>
<dbReference type="InterPro" id="IPR052337">
    <property type="entry name" value="SAT4-like"/>
</dbReference>
<keyword evidence="2 7" id="KW-0812">Transmembrane</keyword>
<dbReference type="GO" id="GO:0016020">
    <property type="term" value="C:membrane"/>
    <property type="evidence" value="ECO:0007669"/>
    <property type="project" value="UniProtKB-SubCell"/>
</dbReference>
<feature type="transmembrane region" description="Helical" evidence="7">
    <location>
        <begin position="84"/>
        <end position="102"/>
    </location>
</feature>
<evidence type="ECO:0000256" key="7">
    <source>
        <dbReference type="SAM" id="Phobius"/>
    </source>
</evidence>
<gene>
    <name evidence="9" type="ORF">NP233_g996</name>
</gene>
<dbReference type="AlphaFoldDB" id="A0AAD5YZW9"/>
<dbReference type="PANTHER" id="PTHR33048">
    <property type="entry name" value="PTH11-LIKE INTEGRAL MEMBRANE PROTEIN (AFU_ORTHOLOGUE AFUA_5G11245)"/>
    <property type="match status" value="1"/>
</dbReference>
<sequence length="452" mass="50400">MFQLGHSPACTGIPRSSPSPGPTSYIAPSYAQPPYPSRLCTPPHMSDWDALRSSTVLLHCLGNIASVTRLIYRARTRRLWWDDFWAFIAMLSDLMMLATFFGTRSVIEHDARMSKTFQTVILFTYTSVLWGARMSMAVTIVRLLPPGRGHCVAKGAAVVFALTWCGLLVEKVYTCQSKLDAPGHWSCALPTNTGILELCTDLAADMWLICSPAFLLWGMKLTSRRQIVIFSVFGSDVLLVAASVVHDVYHLQQNLVAARITLFVEVAISLIVCNLLVLVTWLYSRIFPSDQENVPTSINYPSTISLSRRLRHPNAPIYGFDGSVLVLTQVSSTSITTSFLDNQSTASTFGRPAFKPRTHSLNTLYPTLILPTYVRPTRSCPPLFYSTPTALDEELGDKDIEWNNVPFEPRPLKRPPSLVFSFYSKSWDPTDTQTYGARASPHRNAPPSRKIT</sequence>
<evidence type="ECO:0000256" key="4">
    <source>
        <dbReference type="ARBA" id="ARBA00023136"/>
    </source>
</evidence>
<dbReference type="EMBL" id="JANIEX010000032">
    <property type="protein sequence ID" value="KAJ3575610.1"/>
    <property type="molecule type" value="Genomic_DNA"/>
</dbReference>
<feature type="transmembrane region" description="Helical" evidence="7">
    <location>
        <begin position="227"/>
        <end position="245"/>
    </location>
</feature>
<dbReference type="PANTHER" id="PTHR33048:SF47">
    <property type="entry name" value="INTEGRAL MEMBRANE PROTEIN-RELATED"/>
    <property type="match status" value="1"/>
</dbReference>
<feature type="region of interest" description="Disordered" evidence="6">
    <location>
        <begin position="427"/>
        <end position="452"/>
    </location>
</feature>
<feature type="transmembrane region" description="Helical" evidence="7">
    <location>
        <begin position="257"/>
        <end position="283"/>
    </location>
</feature>
<organism evidence="9 10">
    <name type="scientific">Leucocoprinus birnbaumii</name>
    <dbReference type="NCBI Taxonomy" id="56174"/>
    <lineage>
        <taxon>Eukaryota</taxon>
        <taxon>Fungi</taxon>
        <taxon>Dikarya</taxon>
        <taxon>Basidiomycota</taxon>
        <taxon>Agaricomycotina</taxon>
        <taxon>Agaricomycetes</taxon>
        <taxon>Agaricomycetidae</taxon>
        <taxon>Agaricales</taxon>
        <taxon>Agaricineae</taxon>
        <taxon>Agaricaceae</taxon>
        <taxon>Leucocoprinus</taxon>
    </lineage>
</organism>
<evidence type="ECO:0000256" key="6">
    <source>
        <dbReference type="SAM" id="MobiDB-lite"/>
    </source>
</evidence>
<comment type="similarity">
    <text evidence="5">Belongs to the SAT4 family.</text>
</comment>
<protein>
    <recommendedName>
        <fullName evidence="8">Rhodopsin domain-containing protein</fullName>
    </recommendedName>
</protein>
<dbReference type="Pfam" id="PF20684">
    <property type="entry name" value="Fung_rhodopsin"/>
    <property type="match status" value="1"/>
</dbReference>
<proteinExistence type="inferred from homology"/>
<feature type="transmembrane region" description="Helical" evidence="7">
    <location>
        <begin position="51"/>
        <end position="72"/>
    </location>
</feature>